<gene>
    <name evidence="2" type="ORF">K437DRAFT_256254</name>
</gene>
<dbReference type="HOGENOM" id="CLU_2832969_0_0_1"/>
<dbReference type="InParanoid" id="A0A066W5E9"/>
<dbReference type="EMBL" id="JMSN01000036">
    <property type="protein sequence ID" value="KDN46294.1"/>
    <property type="molecule type" value="Genomic_DNA"/>
</dbReference>
<reference evidence="2 3" key="1">
    <citation type="submission" date="2014-05" db="EMBL/GenBank/DDBJ databases">
        <title>Draft genome sequence of a rare smut relative, Tilletiaria anomala UBC 951.</title>
        <authorList>
            <consortium name="DOE Joint Genome Institute"/>
            <person name="Toome M."/>
            <person name="Kuo A."/>
            <person name="Henrissat B."/>
            <person name="Lipzen A."/>
            <person name="Tritt A."/>
            <person name="Yoshinaga Y."/>
            <person name="Zane M."/>
            <person name="Barry K."/>
            <person name="Grigoriev I.V."/>
            <person name="Spatafora J.W."/>
            <person name="Aimea M.C."/>
        </authorList>
    </citation>
    <scope>NUCLEOTIDE SEQUENCE [LARGE SCALE GENOMIC DNA]</scope>
    <source>
        <strain evidence="2 3">UBC 951</strain>
    </source>
</reference>
<proteinExistence type="predicted"/>
<evidence type="ECO:0000313" key="2">
    <source>
        <dbReference type="EMBL" id="KDN46294.1"/>
    </source>
</evidence>
<accession>A0A066W5E9</accession>
<protein>
    <submittedName>
        <fullName evidence="2">Uncharacterized protein</fullName>
    </submittedName>
</protein>
<evidence type="ECO:0000256" key="1">
    <source>
        <dbReference type="SAM" id="SignalP"/>
    </source>
</evidence>
<dbReference type="RefSeq" id="XP_013243505.1">
    <property type="nucleotide sequence ID" value="XM_013388051.1"/>
</dbReference>
<organism evidence="2 3">
    <name type="scientific">Tilletiaria anomala (strain ATCC 24038 / CBS 436.72 / UBC 951)</name>
    <dbReference type="NCBI Taxonomy" id="1037660"/>
    <lineage>
        <taxon>Eukaryota</taxon>
        <taxon>Fungi</taxon>
        <taxon>Dikarya</taxon>
        <taxon>Basidiomycota</taxon>
        <taxon>Ustilaginomycotina</taxon>
        <taxon>Exobasidiomycetes</taxon>
        <taxon>Georgefischeriales</taxon>
        <taxon>Tilletiariaceae</taxon>
        <taxon>Tilletiaria</taxon>
    </lineage>
</organism>
<name>A0A066W5E9_TILAU</name>
<dbReference type="Proteomes" id="UP000027361">
    <property type="component" value="Unassembled WGS sequence"/>
</dbReference>
<keyword evidence="1" id="KW-0732">Signal</keyword>
<keyword evidence="3" id="KW-1185">Reference proteome</keyword>
<evidence type="ECO:0000313" key="3">
    <source>
        <dbReference type="Proteomes" id="UP000027361"/>
    </source>
</evidence>
<comment type="caution">
    <text evidence="2">The sequence shown here is derived from an EMBL/GenBank/DDBJ whole genome shotgun (WGS) entry which is preliminary data.</text>
</comment>
<dbReference type="GeneID" id="25264378"/>
<dbReference type="AlphaFoldDB" id="A0A066W5E9"/>
<feature type="chain" id="PRO_5001628694" evidence="1">
    <location>
        <begin position="24"/>
        <end position="66"/>
    </location>
</feature>
<sequence length="66" mass="7230">MILCSQVFLALLVVLPLIPLHIAILNATQKTMTGSKTEGPRPLHQQQLAAPAPCCYQDFRRSSIAN</sequence>
<feature type="signal peptide" evidence="1">
    <location>
        <begin position="1"/>
        <end position="23"/>
    </location>
</feature>